<sequence length="203" mass="22676">MQVLSKEDIEKISQILRAGELICSPTDTLFGILGNALDKEVVKKLYSVKKRDVNKPLIVLFSSIEQLVNFGVLVPLKYLNGLKKLYPAPVTVILPLSKESPFRKVFQRDNLAVRIPKDDFLQKLIKKTFPLFAPSANPQGELPAKNCKECKNYFDGVINFCIEGKVSEAPSTIVDLTGETPVLIRKGIVKFEKVLEVLSDKTT</sequence>
<gene>
    <name evidence="13" type="ordered locus">Dester_0061</name>
</gene>
<dbReference type="InterPro" id="IPR006070">
    <property type="entry name" value="Sua5-like_dom"/>
</dbReference>
<dbReference type="GO" id="GO:0005524">
    <property type="term" value="F:ATP binding"/>
    <property type="evidence" value="ECO:0007669"/>
    <property type="project" value="UniProtKB-KW"/>
</dbReference>
<keyword evidence="8" id="KW-0547">Nucleotide-binding</keyword>
<keyword evidence="6" id="KW-0819">tRNA processing</keyword>
<comment type="subcellular location">
    <subcellularLocation>
        <location evidence="1">Cytoplasm</location>
    </subcellularLocation>
</comment>
<name>F0S0J2_DESTD</name>
<evidence type="ECO:0000256" key="10">
    <source>
        <dbReference type="ARBA" id="ARBA00029774"/>
    </source>
</evidence>
<keyword evidence="5" id="KW-0808">Transferase</keyword>
<dbReference type="GO" id="GO:0003725">
    <property type="term" value="F:double-stranded RNA binding"/>
    <property type="evidence" value="ECO:0007669"/>
    <property type="project" value="InterPro"/>
</dbReference>
<protein>
    <recommendedName>
        <fullName evidence="10">L-threonylcarbamoyladenylate synthase</fullName>
        <ecNumber evidence="3">2.7.7.87</ecNumber>
    </recommendedName>
    <alternativeName>
        <fullName evidence="10">L-threonylcarbamoyladenylate synthase</fullName>
    </alternativeName>
</protein>
<evidence type="ECO:0000256" key="9">
    <source>
        <dbReference type="ARBA" id="ARBA00022840"/>
    </source>
</evidence>
<feature type="domain" description="YrdC-like" evidence="12">
    <location>
        <begin position="6"/>
        <end position="189"/>
    </location>
</feature>
<dbReference type="eggNOG" id="COG0009">
    <property type="taxonomic scope" value="Bacteria"/>
</dbReference>
<dbReference type="GO" id="GO:0008033">
    <property type="term" value="P:tRNA processing"/>
    <property type="evidence" value="ECO:0007669"/>
    <property type="project" value="UniProtKB-KW"/>
</dbReference>
<dbReference type="STRING" id="868864.Dester_0061"/>
<evidence type="ECO:0000313" key="13">
    <source>
        <dbReference type="EMBL" id="ADY72720.1"/>
    </source>
</evidence>
<dbReference type="GO" id="GO:0000049">
    <property type="term" value="F:tRNA binding"/>
    <property type="evidence" value="ECO:0007669"/>
    <property type="project" value="TreeGrafter"/>
</dbReference>
<dbReference type="EC" id="2.7.7.87" evidence="3"/>
<reference evidence="14" key="2">
    <citation type="submission" date="2011-02" db="EMBL/GenBank/DDBJ databases">
        <title>The complete genome of Desulfurobacterium thermolithotrophum DSM 11699.</title>
        <authorList>
            <consortium name="US DOE Joint Genome Institute (JGI-PGF)"/>
            <person name="Lucas S."/>
            <person name="Copeland A."/>
            <person name="Lapidus A."/>
            <person name="Bruce D."/>
            <person name="Goodwin L."/>
            <person name="Pitluck S."/>
            <person name="Kyrpides N."/>
            <person name="Mavromatis K."/>
            <person name="Pagani I."/>
            <person name="Ivanova N."/>
            <person name="Mikhailova N."/>
            <person name="Daligault H."/>
            <person name="Detter J.C."/>
            <person name="Tapia R."/>
            <person name="Han C."/>
            <person name="Land M."/>
            <person name="Hauser L."/>
            <person name="Markowitz V."/>
            <person name="Cheng J.-F."/>
            <person name="Hugenholtz P."/>
            <person name="Woyke T."/>
            <person name="Wu D."/>
            <person name="Spring S."/>
            <person name="Brambilla E."/>
            <person name="Klenk H.-P."/>
            <person name="Eisen J.A."/>
        </authorList>
    </citation>
    <scope>NUCLEOTIDE SEQUENCE [LARGE SCALE GENOMIC DNA]</scope>
    <source>
        <strain evidence="14">DSM 11699 / BSA</strain>
    </source>
</reference>
<dbReference type="EMBL" id="CP002543">
    <property type="protein sequence ID" value="ADY72720.1"/>
    <property type="molecule type" value="Genomic_DNA"/>
</dbReference>
<dbReference type="InterPro" id="IPR017945">
    <property type="entry name" value="DHBP_synth_RibB-like_a/b_dom"/>
</dbReference>
<keyword evidence="14" id="KW-1185">Reference proteome</keyword>
<evidence type="ECO:0000256" key="2">
    <source>
        <dbReference type="ARBA" id="ARBA00007663"/>
    </source>
</evidence>
<evidence type="ECO:0000259" key="12">
    <source>
        <dbReference type="PROSITE" id="PS51163"/>
    </source>
</evidence>
<dbReference type="NCBIfam" id="TIGR00057">
    <property type="entry name" value="L-threonylcarbamoyladenylate synthase"/>
    <property type="match status" value="1"/>
</dbReference>
<dbReference type="OrthoDB" id="9814580at2"/>
<evidence type="ECO:0000256" key="8">
    <source>
        <dbReference type="ARBA" id="ARBA00022741"/>
    </source>
</evidence>
<dbReference type="HOGENOM" id="CLU_031397_3_2_0"/>
<keyword evidence="9" id="KW-0067">ATP-binding</keyword>
<comment type="catalytic activity">
    <reaction evidence="11">
        <text>L-threonine + hydrogencarbonate + ATP = L-threonylcarbamoyladenylate + diphosphate + H2O</text>
        <dbReference type="Rhea" id="RHEA:36407"/>
        <dbReference type="ChEBI" id="CHEBI:15377"/>
        <dbReference type="ChEBI" id="CHEBI:17544"/>
        <dbReference type="ChEBI" id="CHEBI:30616"/>
        <dbReference type="ChEBI" id="CHEBI:33019"/>
        <dbReference type="ChEBI" id="CHEBI:57926"/>
        <dbReference type="ChEBI" id="CHEBI:73682"/>
        <dbReference type="EC" id="2.7.7.87"/>
    </reaction>
</comment>
<dbReference type="SUPFAM" id="SSF55821">
    <property type="entry name" value="YrdC/RibB"/>
    <property type="match status" value="1"/>
</dbReference>
<reference evidence="13 14" key="1">
    <citation type="journal article" date="2011" name="Stand. Genomic Sci.">
        <title>Complete genome sequence of the thermophilic sulfur-reducer Desulfurobacterium thermolithotrophum type strain (BSA(T)) from a deep-sea hydrothermal vent.</title>
        <authorList>
            <person name="Goker M."/>
            <person name="Daligault H."/>
            <person name="Mwirichia R."/>
            <person name="Lapidus A."/>
            <person name="Lucas S."/>
            <person name="Deshpande S."/>
            <person name="Pagani I."/>
            <person name="Tapia R."/>
            <person name="Cheng J.F."/>
            <person name="Goodwin L."/>
            <person name="Pitluck S."/>
            <person name="Liolios K."/>
            <person name="Ivanova N."/>
            <person name="Mavromatis K."/>
            <person name="Mikhailova N."/>
            <person name="Pati A."/>
            <person name="Chen A."/>
            <person name="Palaniappan K."/>
            <person name="Han C."/>
            <person name="Land M."/>
            <person name="Hauser L."/>
            <person name="Pan C."/>
            <person name="Brambilla E.M."/>
            <person name="Rohde M."/>
            <person name="Spring S."/>
            <person name="Sikorski J."/>
            <person name="Wirth R."/>
            <person name="Detter J.C."/>
            <person name="Woyke T."/>
            <person name="Bristow J."/>
            <person name="Eisen J.A."/>
            <person name="Markowitz V."/>
            <person name="Hugenholtz P."/>
            <person name="Kyrpides N.C."/>
            <person name="Klenk H.P."/>
        </authorList>
    </citation>
    <scope>NUCLEOTIDE SEQUENCE [LARGE SCALE GENOMIC DNA]</scope>
    <source>
        <strain evidence="14">DSM 11699 / BSA</strain>
    </source>
</reference>
<dbReference type="RefSeq" id="WP_013637680.1">
    <property type="nucleotide sequence ID" value="NC_015185.1"/>
</dbReference>
<evidence type="ECO:0000256" key="11">
    <source>
        <dbReference type="ARBA" id="ARBA00048366"/>
    </source>
</evidence>
<evidence type="ECO:0000256" key="1">
    <source>
        <dbReference type="ARBA" id="ARBA00004496"/>
    </source>
</evidence>
<dbReference type="Proteomes" id="UP000007102">
    <property type="component" value="Chromosome"/>
</dbReference>
<keyword evidence="7" id="KW-0548">Nucleotidyltransferase</keyword>
<dbReference type="GO" id="GO:0005737">
    <property type="term" value="C:cytoplasm"/>
    <property type="evidence" value="ECO:0007669"/>
    <property type="project" value="UniProtKB-SubCell"/>
</dbReference>
<dbReference type="InParanoid" id="F0S0J2"/>
<accession>F0S0J2</accession>
<dbReference type="PANTHER" id="PTHR17490">
    <property type="entry name" value="SUA5"/>
    <property type="match status" value="1"/>
</dbReference>
<dbReference type="FunCoup" id="F0S0J2">
    <property type="interactions" value="396"/>
</dbReference>
<keyword evidence="4" id="KW-0963">Cytoplasm</keyword>
<dbReference type="GO" id="GO:0061710">
    <property type="term" value="F:L-threonylcarbamoyladenylate synthase"/>
    <property type="evidence" value="ECO:0007669"/>
    <property type="project" value="UniProtKB-EC"/>
</dbReference>
<dbReference type="PROSITE" id="PS51163">
    <property type="entry name" value="YRDC"/>
    <property type="match status" value="1"/>
</dbReference>
<evidence type="ECO:0000313" key="14">
    <source>
        <dbReference type="Proteomes" id="UP000007102"/>
    </source>
</evidence>
<dbReference type="Gene3D" id="3.90.870.10">
    <property type="entry name" value="DHBP synthase"/>
    <property type="match status" value="1"/>
</dbReference>
<dbReference type="AlphaFoldDB" id="F0S0J2"/>
<dbReference type="KEGG" id="dte:Dester_0061"/>
<comment type="similarity">
    <text evidence="2">Belongs to the SUA5 family.</text>
</comment>
<evidence type="ECO:0000256" key="7">
    <source>
        <dbReference type="ARBA" id="ARBA00022695"/>
    </source>
</evidence>
<evidence type="ECO:0000256" key="3">
    <source>
        <dbReference type="ARBA" id="ARBA00012584"/>
    </source>
</evidence>
<evidence type="ECO:0000256" key="4">
    <source>
        <dbReference type="ARBA" id="ARBA00022490"/>
    </source>
</evidence>
<proteinExistence type="inferred from homology"/>
<organism evidence="13 14">
    <name type="scientific">Desulfurobacterium thermolithotrophum (strain DSM 11699 / BSA)</name>
    <dbReference type="NCBI Taxonomy" id="868864"/>
    <lineage>
        <taxon>Bacteria</taxon>
        <taxon>Pseudomonadati</taxon>
        <taxon>Aquificota</taxon>
        <taxon>Aquificia</taxon>
        <taxon>Desulfurobacteriales</taxon>
        <taxon>Desulfurobacteriaceae</taxon>
        <taxon>Desulfurobacterium</taxon>
    </lineage>
</organism>
<dbReference type="PANTHER" id="PTHR17490:SF16">
    <property type="entry name" value="THREONYLCARBAMOYL-AMP SYNTHASE"/>
    <property type="match status" value="1"/>
</dbReference>
<dbReference type="GO" id="GO:0006450">
    <property type="term" value="P:regulation of translational fidelity"/>
    <property type="evidence" value="ECO:0007669"/>
    <property type="project" value="TreeGrafter"/>
</dbReference>
<evidence type="ECO:0000256" key="6">
    <source>
        <dbReference type="ARBA" id="ARBA00022694"/>
    </source>
</evidence>
<evidence type="ECO:0000256" key="5">
    <source>
        <dbReference type="ARBA" id="ARBA00022679"/>
    </source>
</evidence>
<dbReference type="InterPro" id="IPR050156">
    <property type="entry name" value="TC-AMP_synthase_SUA5"/>
</dbReference>
<dbReference type="Pfam" id="PF01300">
    <property type="entry name" value="Sua5_yciO_yrdC"/>
    <property type="match status" value="1"/>
</dbReference>